<organism evidence="1">
    <name type="scientific">freshwater sediment metagenome</name>
    <dbReference type="NCBI Taxonomy" id="556182"/>
    <lineage>
        <taxon>unclassified sequences</taxon>
        <taxon>metagenomes</taxon>
        <taxon>ecological metagenomes</taxon>
    </lineage>
</organism>
<dbReference type="EMBL" id="OY288114">
    <property type="protein sequence ID" value="CAJ0892579.1"/>
    <property type="molecule type" value="Genomic_DNA"/>
</dbReference>
<gene>
    <name evidence="1" type="ORF">AMST5_04232</name>
</gene>
<reference evidence="1" key="1">
    <citation type="submission" date="2023-07" db="EMBL/GenBank/DDBJ databases">
        <authorList>
            <person name="Pelsma A.J. K."/>
        </authorList>
    </citation>
    <scope>NUCLEOTIDE SEQUENCE</scope>
</reference>
<name>A0AA48M3C8_9ZZZZ</name>
<proteinExistence type="predicted"/>
<protein>
    <submittedName>
        <fullName evidence="1">Uncharacterized protein</fullName>
    </submittedName>
</protein>
<sequence length="200" mass="22381">MMFEQPAKRDIDYAMSMLMHEARRRVADEKNRIISEAAKAGALRSSRVAVAMADAADKIHAASMTEARRALIDFVQHMGRPAKEITAWAQPHLENMSNVVLCGIPSNGFPGDHQRIVAQYQAVFHQRIESVLREIEIGYVRGTGFVTPNKADATIPQEAEPPPLKLSDALTLKPTFMGMSIDLSKVWQLLLQRLRHTQHS</sequence>
<accession>A0AA48M3C8</accession>
<dbReference type="AlphaFoldDB" id="A0AA48M3C8"/>
<evidence type="ECO:0000313" key="1">
    <source>
        <dbReference type="EMBL" id="CAJ0892579.1"/>
    </source>
</evidence>